<keyword evidence="3" id="KW-0285">Flavoprotein</keyword>
<comment type="cofactor">
    <cofactor evidence="1">
        <name>FAD</name>
        <dbReference type="ChEBI" id="CHEBI:57692"/>
    </cofactor>
</comment>
<dbReference type="Pfam" id="PF00441">
    <property type="entry name" value="Acyl-CoA_dh_1"/>
    <property type="match status" value="1"/>
</dbReference>
<dbReference type="PANTHER" id="PTHR43884">
    <property type="entry name" value="ACYL-COA DEHYDROGENASE"/>
    <property type="match status" value="1"/>
</dbReference>
<dbReference type="Proteomes" id="UP001597115">
    <property type="component" value="Unassembled WGS sequence"/>
</dbReference>
<gene>
    <name evidence="8" type="ORF">ACFSCW_15750</name>
</gene>
<name>A0ABW4I7I5_9SPHN</name>
<feature type="domain" description="Acyl-CoA dehydrogenase/oxidase N-terminal" evidence="7">
    <location>
        <begin position="4"/>
        <end position="92"/>
    </location>
</feature>
<dbReference type="EMBL" id="JBHUDY010000002">
    <property type="protein sequence ID" value="MFD1613260.1"/>
    <property type="molecule type" value="Genomic_DNA"/>
</dbReference>
<dbReference type="SUPFAM" id="SSF56645">
    <property type="entry name" value="Acyl-CoA dehydrogenase NM domain-like"/>
    <property type="match status" value="1"/>
</dbReference>
<feature type="domain" description="Acyl-CoA dehydrogenase/oxidase C-terminal" evidence="6">
    <location>
        <begin position="186"/>
        <end position="313"/>
    </location>
</feature>
<dbReference type="InterPro" id="IPR036250">
    <property type="entry name" value="AcylCo_DH-like_C"/>
</dbReference>
<dbReference type="Gene3D" id="1.20.140.10">
    <property type="entry name" value="Butyryl-CoA Dehydrogenase, subunit A, domain 3"/>
    <property type="match status" value="1"/>
</dbReference>
<dbReference type="SUPFAM" id="SSF47203">
    <property type="entry name" value="Acyl-CoA dehydrogenase C-terminal domain-like"/>
    <property type="match status" value="1"/>
</dbReference>
<dbReference type="Gene3D" id="1.10.540.10">
    <property type="entry name" value="Acyl-CoA dehydrogenase/oxidase, N-terminal domain"/>
    <property type="match status" value="1"/>
</dbReference>
<dbReference type="RefSeq" id="WP_380891173.1">
    <property type="nucleotide sequence ID" value="NZ_JBHUDY010000002.1"/>
</dbReference>
<dbReference type="InterPro" id="IPR037069">
    <property type="entry name" value="AcylCoA_DH/ox_N_sf"/>
</dbReference>
<dbReference type="PANTHER" id="PTHR43884:SF20">
    <property type="entry name" value="ACYL-COA DEHYDROGENASE FADE28"/>
    <property type="match status" value="1"/>
</dbReference>
<evidence type="ECO:0000256" key="5">
    <source>
        <dbReference type="ARBA" id="ARBA00023002"/>
    </source>
</evidence>
<evidence type="ECO:0000256" key="3">
    <source>
        <dbReference type="ARBA" id="ARBA00022630"/>
    </source>
</evidence>
<organism evidence="8 9">
    <name type="scientific">Sphingomonas tabacisoli</name>
    <dbReference type="NCBI Taxonomy" id="2249466"/>
    <lineage>
        <taxon>Bacteria</taxon>
        <taxon>Pseudomonadati</taxon>
        <taxon>Pseudomonadota</taxon>
        <taxon>Alphaproteobacteria</taxon>
        <taxon>Sphingomonadales</taxon>
        <taxon>Sphingomonadaceae</taxon>
        <taxon>Sphingomonas</taxon>
    </lineage>
</organism>
<sequence>MSMTREELQEAARKTFGEAGAADSGRTWELISELGFLMLAVPEHQGGLGLGNDGPATVQRELGRALVPGPAIAQMLTVTALAEAGEVELLERAMAGEVMTASLAGTVDGERLNAVPDADLASHVLVCGTDRVTLAPMSGASVTRRSTWDETRRLFDVGLAEHGITLADGESAKTLRGRLDKQLSLALAGDALGAADAALAMSVEYLKTRRQFDRPLAMFQALKHRCADLKTRLAAAESLFWSRAADPFASPVQVGALKAHATETACLIAEEAIQLHGGIGLTVEHPCHLYLKRAMLDAALGGNNDNRAEAAGRSAMTAT</sequence>
<evidence type="ECO:0000259" key="7">
    <source>
        <dbReference type="Pfam" id="PF02771"/>
    </source>
</evidence>
<dbReference type="Pfam" id="PF02771">
    <property type="entry name" value="Acyl-CoA_dh_N"/>
    <property type="match status" value="1"/>
</dbReference>
<dbReference type="InterPro" id="IPR013786">
    <property type="entry name" value="AcylCoA_DH/ox_N"/>
</dbReference>
<keyword evidence="4" id="KW-0274">FAD</keyword>
<keyword evidence="5" id="KW-0560">Oxidoreductase</keyword>
<proteinExistence type="inferred from homology"/>
<protein>
    <submittedName>
        <fullName evidence="8">Acyl-CoA dehydrogenase family protein</fullName>
    </submittedName>
</protein>
<dbReference type="InterPro" id="IPR009100">
    <property type="entry name" value="AcylCoA_DH/oxidase_NM_dom_sf"/>
</dbReference>
<evidence type="ECO:0000259" key="6">
    <source>
        <dbReference type="Pfam" id="PF00441"/>
    </source>
</evidence>
<reference evidence="9" key="1">
    <citation type="journal article" date="2019" name="Int. J. Syst. Evol. Microbiol.">
        <title>The Global Catalogue of Microorganisms (GCM) 10K type strain sequencing project: providing services to taxonomists for standard genome sequencing and annotation.</title>
        <authorList>
            <consortium name="The Broad Institute Genomics Platform"/>
            <consortium name="The Broad Institute Genome Sequencing Center for Infectious Disease"/>
            <person name="Wu L."/>
            <person name="Ma J."/>
        </authorList>
    </citation>
    <scope>NUCLEOTIDE SEQUENCE [LARGE SCALE GENOMIC DNA]</scope>
    <source>
        <strain evidence="9">CGMCC 1.16275</strain>
    </source>
</reference>
<evidence type="ECO:0000256" key="4">
    <source>
        <dbReference type="ARBA" id="ARBA00022827"/>
    </source>
</evidence>
<accession>A0ABW4I7I5</accession>
<comment type="similarity">
    <text evidence="2">Belongs to the acyl-CoA dehydrogenase family.</text>
</comment>
<evidence type="ECO:0000256" key="1">
    <source>
        <dbReference type="ARBA" id="ARBA00001974"/>
    </source>
</evidence>
<dbReference type="InterPro" id="IPR009075">
    <property type="entry name" value="AcylCo_DH/oxidase_C"/>
</dbReference>
<keyword evidence="9" id="KW-1185">Reference proteome</keyword>
<evidence type="ECO:0000313" key="9">
    <source>
        <dbReference type="Proteomes" id="UP001597115"/>
    </source>
</evidence>
<evidence type="ECO:0000256" key="2">
    <source>
        <dbReference type="ARBA" id="ARBA00009347"/>
    </source>
</evidence>
<comment type="caution">
    <text evidence="8">The sequence shown here is derived from an EMBL/GenBank/DDBJ whole genome shotgun (WGS) entry which is preliminary data.</text>
</comment>
<evidence type="ECO:0000313" key="8">
    <source>
        <dbReference type="EMBL" id="MFD1613260.1"/>
    </source>
</evidence>